<reference evidence="1" key="1">
    <citation type="submission" date="2021-06" db="EMBL/GenBank/DDBJ databases">
        <title>Elioraea tepida, sp. nov., a moderately thermophilic aerobic anoxygenic phototrophic bacterium isolated from an alkaline siliceous hot spring mat community in Yellowstone National Park, WY, USA.</title>
        <authorList>
            <person name="Saini M.K."/>
            <person name="Yoshida S."/>
            <person name="Sebastian A."/>
            <person name="Hirose S."/>
            <person name="Hara E."/>
            <person name="Tamaki H."/>
            <person name="Soulier N.T."/>
            <person name="Albert I."/>
            <person name="Hanada S."/>
            <person name="Bryant D.A."/>
            <person name="Tank M."/>
        </authorList>
    </citation>
    <scope>NUCLEOTIDE SEQUENCE</scope>
    <source>
        <strain evidence="1">MS-P2</strain>
    </source>
</reference>
<proteinExistence type="predicted"/>
<accession>A0A975U0V2</accession>
<protein>
    <submittedName>
        <fullName evidence="1">Nucleoside 2-deoxyribosyltransferase</fullName>
    </submittedName>
</protein>
<gene>
    <name evidence="1" type="ORF">KO353_10360</name>
</gene>
<dbReference type="KEGG" id="elio:KO353_10360"/>
<name>A0A975U0V2_9PROT</name>
<dbReference type="EMBL" id="CP076448">
    <property type="protein sequence ID" value="QXM23713.1"/>
    <property type="molecule type" value="Genomic_DNA"/>
</dbReference>
<dbReference type="AlphaFoldDB" id="A0A975U0V2"/>
<evidence type="ECO:0000313" key="2">
    <source>
        <dbReference type="Proteomes" id="UP000694001"/>
    </source>
</evidence>
<organism evidence="1 2">
    <name type="scientific">Elioraea tepida</name>
    <dbReference type="NCBI Taxonomy" id="2843330"/>
    <lineage>
        <taxon>Bacteria</taxon>
        <taxon>Pseudomonadati</taxon>
        <taxon>Pseudomonadota</taxon>
        <taxon>Alphaproteobacteria</taxon>
        <taxon>Acetobacterales</taxon>
        <taxon>Elioraeaceae</taxon>
        <taxon>Elioraea</taxon>
    </lineage>
</organism>
<evidence type="ECO:0000313" key="1">
    <source>
        <dbReference type="EMBL" id="QXM23713.1"/>
    </source>
</evidence>
<sequence length="168" mass="17277">MFLPDALEVLAAKKRICLPLGLEPVAPLIDTPPPPAATARARAFAIAAGNEALIRSCVAVIANLSPFRGVSADVGTVYEVGLARGLGLALFAYTCDPRDYAARVLADPDGLDIEDFGLSDNLMIEGGIAGAGGTFLRVSAPSADPWRDLGTFTACARAAAAALAARPR</sequence>
<dbReference type="Pfam" id="PF05014">
    <property type="entry name" value="Nuc_deoxyrib_tr"/>
    <property type="match status" value="1"/>
</dbReference>
<dbReference type="InterPro" id="IPR007710">
    <property type="entry name" value="Nucleoside_deoxyribTrfase"/>
</dbReference>
<keyword evidence="2" id="KW-1185">Reference proteome</keyword>
<dbReference type="Proteomes" id="UP000694001">
    <property type="component" value="Chromosome"/>
</dbReference>